<reference evidence="5" key="1">
    <citation type="submission" date="2022-12" db="EMBL/GenBank/DDBJ databases">
        <authorList>
            <person name="Alioto T."/>
            <person name="Alioto T."/>
            <person name="Gomez Garrido J."/>
        </authorList>
    </citation>
    <scope>NUCLEOTIDE SEQUENCE</scope>
</reference>
<name>A0AA35LFZ0_9SAUR</name>
<keyword evidence="5" id="KW-0808">Transferase</keyword>
<dbReference type="InterPro" id="IPR001781">
    <property type="entry name" value="Znf_LIM"/>
</dbReference>
<protein>
    <submittedName>
        <fullName evidence="5">LIM domain kinase 1 isoform X1</fullName>
    </submittedName>
</protein>
<evidence type="ECO:0000256" key="1">
    <source>
        <dbReference type="ARBA" id="ARBA00022723"/>
    </source>
</evidence>
<keyword evidence="1" id="KW-0479">Metal-binding</keyword>
<evidence type="ECO:0000256" key="2">
    <source>
        <dbReference type="ARBA" id="ARBA00022833"/>
    </source>
</evidence>
<dbReference type="SUPFAM" id="SSF57716">
    <property type="entry name" value="Glucocorticoid receptor-like (DNA-binding domain)"/>
    <property type="match status" value="1"/>
</dbReference>
<evidence type="ECO:0000259" key="4">
    <source>
        <dbReference type="Pfam" id="PF00412"/>
    </source>
</evidence>
<feature type="domain" description="LIM zinc-binding" evidence="4">
    <location>
        <begin position="26"/>
        <end position="52"/>
    </location>
</feature>
<sequence>MRLMLLCCTWRDEPMGEDEGSDLPICASCSHNIYDGQYLQALNADWHTDCFRLNIPSPLQHMFQVPGGEGAKDESHLPPLIICFPNSLAAPFILGFTVPLLLLLGSRQYGWWHLASTETWLSFQETHSSHVQLGADSLGPDPGCFGVVRF</sequence>
<organism evidence="5 6">
    <name type="scientific">Podarcis lilfordi</name>
    <name type="common">Lilford's wall lizard</name>
    <dbReference type="NCBI Taxonomy" id="74358"/>
    <lineage>
        <taxon>Eukaryota</taxon>
        <taxon>Metazoa</taxon>
        <taxon>Chordata</taxon>
        <taxon>Craniata</taxon>
        <taxon>Vertebrata</taxon>
        <taxon>Euteleostomi</taxon>
        <taxon>Lepidosauria</taxon>
        <taxon>Squamata</taxon>
        <taxon>Bifurcata</taxon>
        <taxon>Unidentata</taxon>
        <taxon>Episquamata</taxon>
        <taxon>Laterata</taxon>
        <taxon>Lacertibaenia</taxon>
        <taxon>Lacertidae</taxon>
        <taxon>Podarcis</taxon>
    </lineage>
</organism>
<dbReference type="EMBL" id="OX395141">
    <property type="protein sequence ID" value="CAI5795117.1"/>
    <property type="molecule type" value="Genomic_DNA"/>
</dbReference>
<dbReference type="GO" id="GO:0046872">
    <property type="term" value="F:metal ion binding"/>
    <property type="evidence" value="ECO:0007669"/>
    <property type="project" value="UniProtKB-KW"/>
</dbReference>
<evidence type="ECO:0000313" key="6">
    <source>
        <dbReference type="Proteomes" id="UP001178461"/>
    </source>
</evidence>
<keyword evidence="5" id="KW-0418">Kinase</keyword>
<dbReference type="Pfam" id="PF00412">
    <property type="entry name" value="LIM"/>
    <property type="match status" value="1"/>
</dbReference>
<dbReference type="AlphaFoldDB" id="A0AA35LFZ0"/>
<evidence type="ECO:0000256" key="3">
    <source>
        <dbReference type="ARBA" id="ARBA00023038"/>
    </source>
</evidence>
<dbReference type="GO" id="GO:0016301">
    <property type="term" value="F:kinase activity"/>
    <property type="evidence" value="ECO:0007669"/>
    <property type="project" value="UniProtKB-KW"/>
</dbReference>
<dbReference type="Gene3D" id="2.10.110.10">
    <property type="entry name" value="Cysteine Rich Protein"/>
    <property type="match status" value="1"/>
</dbReference>
<keyword evidence="3" id="KW-0440">LIM domain</keyword>
<evidence type="ECO:0000313" key="5">
    <source>
        <dbReference type="EMBL" id="CAI5795117.1"/>
    </source>
</evidence>
<proteinExistence type="predicted"/>
<accession>A0AA35LFZ0</accession>
<keyword evidence="6" id="KW-1185">Reference proteome</keyword>
<dbReference type="Proteomes" id="UP001178461">
    <property type="component" value="Chromosome 15"/>
</dbReference>
<gene>
    <name evidence="5" type="ORF">PODLI_1B023009</name>
</gene>
<keyword evidence="2" id="KW-0862">Zinc</keyword>